<keyword evidence="4" id="KW-1185">Reference proteome</keyword>
<dbReference type="Pfam" id="PF00419">
    <property type="entry name" value="Fimbrial"/>
    <property type="match status" value="1"/>
</dbReference>
<comment type="caution">
    <text evidence="3">The sequence shown here is derived from an EMBL/GenBank/DDBJ whole genome shotgun (WGS) entry which is preliminary data.</text>
</comment>
<dbReference type="InterPro" id="IPR050263">
    <property type="entry name" value="Bact_Fimbrial_Adh_Pro"/>
</dbReference>
<dbReference type="Proteomes" id="UP000031668">
    <property type="component" value="Unassembled WGS sequence"/>
</dbReference>
<evidence type="ECO:0000313" key="3">
    <source>
        <dbReference type="EMBL" id="KII71013.1"/>
    </source>
</evidence>
<protein>
    <submittedName>
        <fullName evidence="3">Putative fimbrial-like protein YgiL</fullName>
    </submittedName>
</protein>
<dbReference type="Gene3D" id="2.60.40.1090">
    <property type="entry name" value="Fimbrial-type adhesion domain"/>
    <property type="match status" value="1"/>
</dbReference>
<dbReference type="AlphaFoldDB" id="A0A0C2JNT9"/>
<dbReference type="EMBL" id="JWZT01001884">
    <property type="protein sequence ID" value="KII71013.1"/>
    <property type="molecule type" value="Genomic_DNA"/>
</dbReference>
<evidence type="ECO:0000256" key="1">
    <source>
        <dbReference type="SAM" id="SignalP"/>
    </source>
</evidence>
<sequence length="190" mass="20030">MLKKTLLAVATTTLLSTAAFNASAIDQGHGIVNFSGTVITAPCSVAPESSQIDVNLGQVADTVLNGGQYSQSADFTIQLRDCVLTSTDTEGKTTTINKVNVTFTSANVDVSDTSLMSNTKENNYGGATNVGVRILDAGYNTVTLGTAVPVMFTDTNPTQDLNFHARMESPTKKATEGDVYAQANYVLAYQ</sequence>
<name>A0A0C2JNT9_THEKT</name>
<reference evidence="3 4" key="1">
    <citation type="journal article" date="2014" name="Genome Biol. Evol.">
        <title>The genome of the myxosporean Thelohanellus kitauei shows adaptations to nutrient acquisition within its fish host.</title>
        <authorList>
            <person name="Yang Y."/>
            <person name="Xiong J."/>
            <person name="Zhou Z."/>
            <person name="Huo F."/>
            <person name="Miao W."/>
            <person name="Ran C."/>
            <person name="Liu Y."/>
            <person name="Zhang J."/>
            <person name="Feng J."/>
            <person name="Wang M."/>
            <person name="Wang M."/>
            <person name="Wang L."/>
            <person name="Yao B."/>
        </authorList>
    </citation>
    <scope>NUCLEOTIDE SEQUENCE [LARGE SCALE GENOMIC DNA]</scope>
    <source>
        <strain evidence="3">Wuqing</strain>
    </source>
</reference>
<dbReference type="PANTHER" id="PTHR33420">
    <property type="entry name" value="FIMBRIAL SUBUNIT ELFA-RELATED"/>
    <property type="match status" value="1"/>
</dbReference>
<dbReference type="InterPro" id="IPR000259">
    <property type="entry name" value="Adhesion_dom_fimbrial"/>
</dbReference>
<evidence type="ECO:0000313" key="4">
    <source>
        <dbReference type="Proteomes" id="UP000031668"/>
    </source>
</evidence>
<dbReference type="OrthoDB" id="10454079at2759"/>
<organism evidence="3 4">
    <name type="scientific">Thelohanellus kitauei</name>
    <name type="common">Myxosporean</name>
    <dbReference type="NCBI Taxonomy" id="669202"/>
    <lineage>
        <taxon>Eukaryota</taxon>
        <taxon>Metazoa</taxon>
        <taxon>Cnidaria</taxon>
        <taxon>Myxozoa</taxon>
        <taxon>Myxosporea</taxon>
        <taxon>Bivalvulida</taxon>
        <taxon>Platysporina</taxon>
        <taxon>Myxobolidae</taxon>
        <taxon>Thelohanellus</taxon>
    </lineage>
</organism>
<feature type="chain" id="PRO_5002167852" evidence="1">
    <location>
        <begin position="31"/>
        <end position="190"/>
    </location>
</feature>
<dbReference type="SUPFAM" id="SSF49401">
    <property type="entry name" value="Bacterial adhesins"/>
    <property type="match status" value="1"/>
</dbReference>
<feature type="signal peptide" evidence="1">
    <location>
        <begin position="1"/>
        <end position="30"/>
    </location>
</feature>
<proteinExistence type="predicted"/>
<dbReference type="NCBIfam" id="NF007276">
    <property type="entry name" value="PRK09733.1"/>
    <property type="match status" value="1"/>
</dbReference>
<gene>
    <name evidence="3" type="ORF">RF11_03418</name>
</gene>
<keyword evidence="1" id="KW-0732">Signal</keyword>
<dbReference type="GO" id="GO:0043709">
    <property type="term" value="P:cell adhesion involved in single-species biofilm formation"/>
    <property type="evidence" value="ECO:0007669"/>
    <property type="project" value="TreeGrafter"/>
</dbReference>
<dbReference type="InterPro" id="IPR008966">
    <property type="entry name" value="Adhesion_dom_sf"/>
</dbReference>
<dbReference type="InterPro" id="IPR036937">
    <property type="entry name" value="Adhesion_dom_fimbrial_sf"/>
</dbReference>
<dbReference type="PANTHER" id="PTHR33420:SF11">
    <property type="entry name" value="FIMBRIAL-LIKE PROTEIN"/>
    <property type="match status" value="1"/>
</dbReference>
<accession>A0A0C2JNT9</accession>
<feature type="domain" description="Fimbrial-type adhesion" evidence="2">
    <location>
        <begin position="33"/>
        <end position="190"/>
    </location>
</feature>
<evidence type="ECO:0000259" key="2">
    <source>
        <dbReference type="Pfam" id="PF00419"/>
    </source>
</evidence>